<feature type="region of interest" description="Disordered" evidence="2">
    <location>
        <begin position="310"/>
        <end position="336"/>
    </location>
</feature>
<evidence type="ECO:0000256" key="2">
    <source>
        <dbReference type="SAM" id="MobiDB-lite"/>
    </source>
</evidence>
<dbReference type="SUPFAM" id="SSF48371">
    <property type="entry name" value="ARM repeat"/>
    <property type="match status" value="1"/>
</dbReference>
<dbReference type="SMART" id="SM00185">
    <property type="entry name" value="ARM"/>
    <property type="match status" value="6"/>
</dbReference>
<dbReference type="InterPro" id="IPR011989">
    <property type="entry name" value="ARM-like"/>
</dbReference>
<dbReference type="Proteomes" id="UP000037460">
    <property type="component" value="Unassembled WGS sequence"/>
</dbReference>
<proteinExistence type="predicted"/>
<evidence type="ECO:0000256" key="1">
    <source>
        <dbReference type="PROSITE-ProRule" id="PRU00259"/>
    </source>
</evidence>
<evidence type="ECO:0000313" key="4">
    <source>
        <dbReference type="EMBL" id="KOO31283.1"/>
    </source>
</evidence>
<dbReference type="Gene3D" id="1.25.10.10">
    <property type="entry name" value="Leucine-rich Repeat Variant"/>
    <property type="match status" value="2"/>
</dbReference>
<dbReference type="PANTHER" id="PTHR23315">
    <property type="entry name" value="U BOX DOMAIN-CONTAINING"/>
    <property type="match status" value="1"/>
</dbReference>
<dbReference type="InterPro" id="IPR016024">
    <property type="entry name" value="ARM-type_fold"/>
</dbReference>
<sequence>MKACAALAVLAARSGENRKAITAANAILPLVRLLGDGRRTRTDTPQERSAAVLADLARSGDNKFAIVEAGGVGPLVAMLVDGSREAQSAAAGAIWHLAALEPNKKVIYYAGAIVPLVALLSSGSTDAQTYSAGALWHLASSADSKAQMAEAGAIPPLVAVLRSPSAEAREHAAAVLSTLARGQVANKRAILKAAGLPPLIKLLTDPRVQSQQYAACALWGLAESEELNCAREMVEEHVIAPLIEMLQANHPSTRGFAAACLVSLCAQPEAQVGIKQVGGGEPLVKLARGQPSWLRSRAVEMLEMLGIPVPEPDDTPVTAAKGSPAGGTVTGANSNSPRMTFHSKTTFHVFSFQASNSSNWLREVRAQADRGW</sequence>
<evidence type="ECO:0000259" key="3">
    <source>
        <dbReference type="Pfam" id="PF25598"/>
    </source>
</evidence>
<dbReference type="OrthoDB" id="7537227at2759"/>
<feature type="domain" description="U-box" evidence="3">
    <location>
        <begin position="5"/>
        <end position="249"/>
    </location>
</feature>
<keyword evidence="5" id="KW-1185">Reference proteome</keyword>
<dbReference type="AlphaFoldDB" id="A0A0M0JYS2"/>
<feature type="repeat" description="ARM" evidence="1">
    <location>
        <begin position="25"/>
        <end position="71"/>
    </location>
</feature>
<feature type="repeat" description="ARM" evidence="1">
    <location>
        <begin position="152"/>
        <end position="195"/>
    </location>
</feature>
<dbReference type="InterPro" id="IPR000225">
    <property type="entry name" value="Armadillo"/>
</dbReference>
<gene>
    <name evidence="4" type="ORF">Ctob_010792</name>
</gene>
<dbReference type="Pfam" id="PF25598">
    <property type="entry name" value="ARM_PUB"/>
    <property type="match status" value="1"/>
</dbReference>
<organism evidence="4 5">
    <name type="scientific">Chrysochromulina tobinii</name>
    <dbReference type="NCBI Taxonomy" id="1460289"/>
    <lineage>
        <taxon>Eukaryota</taxon>
        <taxon>Haptista</taxon>
        <taxon>Haptophyta</taxon>
        <taxon>Prymnesiophyceae</taxon>
        <taxon>Prymnesiales</taxon>
        <taxon>Chrysochromulinaceae</taxon>
        <taxon>Chrysochromulina</taxon>
    </lineage>
</organism>
<comment type="caution">
    <text evidence="4">The sequence shown here is derived from an EMBL/GenBank/DDBJ whole genome shotgun (WGS) entry which is preliminary data.</text>
</comment>
<dbReference type="EMBL" id="JWZX01002049">
    <property type="protein sequence ID" value="KOO31283.1"/>
    <property type="molecule type" value="Genomic_DNA"/>
</dbReference>
<name>A0A0M0JYS2_9EUKA</name>
<feature type="repeat" description="ARM" evidence="1">
    <location>
        <begin position="70"/>
        <end position="112"/>
    </location>
</feature>
<accession>A0A0M0JYS2</accession>
<feature type="repeat" description="ARM" evidence="1">
    <location>
        <begin position="111"/>
        <end position="153"/>
    </location>
</feature>
<reference evidence="5" key="1">
    <citation type="journal article" date="2015" name="PLoS Genet.">
        <title>Genome Sequence and Transcriptome Analyses of Chrysochromulina tobin: Metabolic Tools for Enhanced Algal Fitness in the Prominent Order Prymnesiales (Haptophyceae).</title>
        <authorList>
            <person name="Hovde B.T."/>
            <person name="Deodato C.R."/>
            <person name="Hunsperger H.M."/>
            <person name="Ryken S.A."/>
            <person name="Yost W."/>
            <person name="Jha R.K."/>
            <person name="Patterson J."/>
            <person name="Monnat R.J. Jr."/>
            <person name="Barlow S.B."/>
            <person name="Starkenburg S.R."/>
            <person name="Cattolico R.A."/>
        </authorList>
    </citation>
    <scope>NUCLEOTIDE SEQUENCE</scope>
    <source>
        <strain evidence="5">CCMP291</strain>
    </source>
</reference>
<dbReference type="PROSITE" id="PS50176">
    <property type="entry name" value="ARM_REPEAT"/>
    <property type="match status" value="4"/>
</dbReference>
<protein>
    <submittedName>
        <fullName evidence="4">U-box domain-containing protein 10</fullName>
    </submittedName>
</protein>
<dbReference type="InterPro" id="IPR058678">
    <property type="entry name" value="ARM_PUB"/>
</dbReference>
<evidence type="ECO:0000313" key="5">
    <source>
        <dbReference type="Proteomes" id="UP000037460"/>
    </source>
</evidence>
<dbReference type="PANTHER" id="PTHR23315:SF7">
    <property type="entry name" value="U-BOX DOMAIN-CONTAINING PROTEIN 4"/>
    <property type="match status" value="1"/>
</dbReference>